<dbReference type="RefSeq" id="WP_106684709.1">
    <property type="nucleotide sequence ID" value="NZ_CP027667.1"/>
</dbReference>
<feature type="domain" description="Tetrapyrrole biosynthesis uroporphyrinogen III synthase" evidence="10">
    <location>
        <begin position="18"/>
        <end position="261"/>
    </location>
</feature>
<dbReference type="SUPFAM" id="SSF69618">
    <property type="entry name" value="HemD-like"/>
    <property type="match status" value="1"/>
</dbReference>
<comment type="function">
    <text evidence="6 9">Catalyzes cyclization of the linear tetrapyrrole, hydroxymethylbilane, to the macrocyclic uroporphyrinogen III.</text>
</comment>
<evidence type="ECO:0000313" key="12">
    <source>
        <dbReference type="Proteomes" id="UP000237925"/>
    </source>
</evidence>
<dbReference type="UniPathway" id="UPA00251">
    <property type="reaction ID" value="UER00320"/>
</dbReference>
<dbReference type="EC" id="4.2.1.75" evidence="3 9"/>
<organism evidence="11 12">
    <name type="scientific">Melaminivora suipulveris</name>
    <dbReference type="NCBI Taxonomy" id="2109913"/>
    <lineage>
        <taxon>Bacteria</taxon>
        <taxon>Pseudomonadati</taxon>
        <taxon>Pseudomonadota</taxon>
        <taxon>Betaproteobacteria</taxon>
        <taxon>Burkholderiales</taxon>
        <taxon>Comamonadaceae</taxon>
        <taxon>Melaminivora</taxon>
    </lineage>
</organism>
<evidence type="ECO:0000256" key="4">
    <source>
        <dbReference type="ARBA" id="ARBA00023239"/>
    </source>
</evidence>
<dbReference type="GO" id="GO:0006782">
    <property type="term" value="P:protoporphyrinogen IX biosynthetic process"/>
    <property type="evidence" value="ECO:0007669"/>
    <property type="project" value="UniProtKB-UniRule"/>
</dbReference>
<dbReference type="GO" id="GO:0004852">
    <property type="term" value="F:uroporphyrinogen-III synthase activity"/>
    <property type="evidence" value="ECO:0007669"/>
    <property type="project" value="UniProtKB-UniRule"/>
</dbReference>
<evidence type="ECO:0000256" key="2">
    <source>
        <dbReference type="ARBA" id="ARBA00008133"/>
    </source>
</evidence>
<sequence length="274" mass="28915">MAGAVPVLVTRPQREAAQWVEGLRGHGLAARALPLIDIRALQAPELVQALAQARERLAQYRAVMFVSPNAVGHFFQDFKPNPLSVGVDQAPTAIDTRAWAPGPGTVQALVQAGVAAGRIAAPAAGSAQFDSEALWHCVAAQVRPGDRVLIVRGSGAPAVEGGQGRQWLAEQLRAAGAAVDLVAAYERAAPQLSQEDLALARDAAHGHGLWLFSSSEALAHLQALLPQQDWRQARAIATHPRIAQAARHAGFGAVHECRPTLSDVATSIKSLYAH</sequence>
<proteinExistence type="inferred from homology"/>
<dbReference type="PANTHER" id="PTHR38042">
    <property type="entry name" value="UROPORPHYRINOGEN-III SYNTHASE, CHLOROPLASTIC"/>
    <property type="match status" value="1"/>
</dbReference>
<evidence type="ECO:0000256" key="9">
    <source>
        <dbReference type="RuleBase" id="RU366031"/>
    </source>
</evidence>
<protein>
    <recommendedName>
        <fullName evidence="7 9">Uroporphyrinogen-III synthase</fullName>
        <ecNumber evidence="3 9">4.2.1.75</ecNumber>
    </recommendedName>
</protein>
<dbReference type="PANTHER" id="PTHR38042:SF1">
    <property type="entry name" value="UROPORPHYRINOGEN-III SYNTHASE, CHLOROPLASTIC"/>
    <property type="match status" value="1"/>
</dbReference>
<dbReference type="InterPro" id="IPR039793">
    <property type="entry name" value="UROS/Hem4"/>
</dbReference>
<accession>A0A2R3QEP4</accession>
<dbReference type="Proteomes" id="UP000237925">
    <property type="component" value="Chromosome"/>
</dbReference>
<dbReference type="KEGG" id="mela:C6568_14145"/>
<gene>
    <name evidence="11" type="ORF">C6568_14145</name>
</gene>
<dbReference type="OrthoDB" id="9787650at2"/>
<dbReference type="AlphaFoldDB" id="A0A2R3QEP4"/>
<dbReference type="Pfam" id="PF02602">
    <property type="entry name" value="HEM4"/>
    <property type="match status" value="1"/>
</dbReference>
<evidence type="ECO:0000256" key="8">
    <source>
        <dbReference type="ARBA" id="ARBA00048617"/>
    </source>
</evidence>
<evidence type="ECO:0000256" key="5">
    <source>
        <dbReference type="ARBA" id="ARBA00023244"/>
    </source>
</evidence>
<evidence type="ECO:0000256" key="7">
    <source>
        <dbReference type="ARBA" id="ARBA00040167"/>
    </source>
</evidence>
<dbReference type="GO" id="GO:0006780">
    <property type="term" value="P:uroporphyrinogen III biosynthetic process"/>
    <property type="evidence" value="ECO:0007669"/>
    <property type="project" value="UniProtKB-UniRule"/>
</dbReference>
<dbReference type="InterPro" id="IPR036108">
    <property type="entry name" value="4pyrrol_syn_uPrphyn_synt_sf"/>
</dbReference>
<dbReference type="Gene3D" id="3.40.50.10090">
    <property type="match status" value="2"/>
</dbReference>
<evidence type="ECO:0000256" key="3">
    <source>
        <dbReference type="ARBA" id="ARBA00013109"/>
    </source>
</evidence>
<keyword evidence="4 9" id="KW-0456">Lyase</keyword>
<evidence type="ECO:0000313" key="11">
    <source>
        <dbReference type="EMBL" id="AVO50258.1"/>
    </source>
</evidence>
<name>A0A2R3QEP4_9BURK</name>
<reference evidence="11 12" key="1">
    <citation type="submission" date="2018-03" db="EMBL/GenBank/DDBJ databases">
        <title>Genome sequencing of Melaminivora sp.</title>
        <authorList>
            <person name="Kim S.-J."/>
            <person name="Heo J."/>
            <person name="Ahn J.-H."/>
            <person name="Kwon S.-W."/>
        </authorList>
    </citation>
    <scope>NUCLEOTIDE SEQUENCE [LARGE SCALE GENOMIC DNA]</scope>
    <source>
        <strain evidence="11 12">SC2-9</strain>
    </source>
</reference>
<evidence type="ECO:0000259" key="10">
    <source>
        <dbReference type="Pfam" id="PF02602"/>
    </source>
</evidence>
<evidence type="ECO:0000256" key="6">
    <source>
        <dbReference type="ARBA" id="ARBA00037589"/>
    </source>
</evidence>
<keyword evidence="12" id="KW-1185">Reference proteome</keyword>
<dbReference type="EMBL" id="CP027667">
    <property type="protein sequence ID" value="AVO50258.1"/>
    <property type="molecule type" value="Genomic_DNA"/>
</dbReference>
<comment type="pathway">
    <text evidence="1 9">Porphyrin-containing compound metabolism; protoporphyrin-IX biosynthesis; coproporphyrinogen-III from 5-aminolevulinate: step 3/4.</text>
</comment>
<dbReference type="InterPro" id="IPR003754">
    <property type="entry name" value="4pyrrol_synth_uPrphyn_synth"/>
</dbReference>
<keyword evidence="5 9" id="KW-0627">Porphyrin biosynthesis</keyword>
<comment type="catalytic activity">
    <reaction evidence="8 9">
        <text>hydroxymethylbilane = uroporphyrinogen III + H2O</text>
        <dbReference type="Rhea" id="RHEA:18965"/>
        <dbReference type="ChEBI" id="CHEBI:15377"/>
        <dbReference type="ChEBI" id="CHEBI:57308"/>
        <dbReference type="ChEBI" id="CHEBI:57845"/>
        <dbReference type="EC" id="4.2.1.75"/>
    </reaction>
</comment>
<comment type="similarity">
    <text evidence="2 9">Belongs to the uroporphyrinogen-III synthase family.</text>
</comment>
<evidence type="ECO:0000256" key="1">
    <source>
        <dbReference type="ARBA" id="ARBA00004772"/>
    </source>
</evidence>
<dbReference type="CDD" id="cd06578">
    <property type="entry name" value="HemD"/>
    <property type="match status" value="1"/>
</dbReference>